<accession>A0ABN2C0I4</accession>
<reference evidence="1 2" key="1">
    <citation type="journal article" date="2019" name="Int. J. Syst. Evol. Microbiol.">
        <title>The Global Catalogue of Microorganisms (GCM) 10K type strain sequencing project: providing services to taxonomists for standard genome sequencing and annotation.</title>
        <authorList>
            <consortium name="The Broad Institute Genomics Platform"/>
            <consortium name="The Broad Institute Genome Sequencing Center for Infectious Disease"/>
            <person name="Wu L."/>
            <person name="Ma J."/>
        </authorList>
    </citation>
    <scope>NUCLEOTIDE SEQUENCE [LARGE SCALE GENOMIC DNA]</scope>
    <source>
        <strain evidence="1 2">JCM 15572</strain>
    </source>
</reference>
<dbReference type="EMBL" id="BAAAPH010000001">
    <property type="protein sequence ID" value="GAA1550634.1"/>
    <property type="molecule type" value="Genomic_DNA"/>
</dbReference>
<keyword evidence="2" id="KW-1185">Reference proteome</keyword>
<dbReference type="Proteomes" id="UP001501705">
    <property type="component" value="Unassembled WGS sequence"/>
</dbReference>
<proteinExistence type="predicted"/>
<name>A0ABN2C0I4_9ACTN</name>
<protein>
    <submittedName>
        <fullName evidence="1">Uncharacterized protein</fullName>
    </submittedName>
</protein>
<comment type="caution">
    <text evidence="1">The sequence shown here is derived from an EMBL/GenBank/DDBJ whole genome shotgun (WGS) entry which is preliminary data.</text>
</comment>
<sequence>MIVVTCSVCDRRSLLPLSMVTGLDRRVDLAGQVVYELTYTCWCGAPGAKVLKGPAVAR</sequence>
<evidence type="ECO:0000313" key="1">
    <source>
        <dbReference type="EMBL" id="GAA1550634.1"/>
    </source>
</evidence>
<evidence type="ECO:0000313" key="2">
    <source>
        <dbReference type="Proteomes" id="UP001501705"/>
    </source>
</evidence>
<gene>
    <name evidence="1" type="ORF">GCM10009804_04010</name>
</gene>
<dbReference type="RefSeq" id="WP_344231550.1">
    <property type="nucleotide sequence ID" value="NZ_BAAAPH010000001.1"/>
</dbReference>
<organism evidence="1 2">
    <name type="scientific">Kribbella hippodromi</name>
    <dbReference type="NCBI Taxonomy" id="434347"/>
    <lineage>
        <taxon>Bacteria</taxon>
        <taxon>Bacillati</taxon>
        <taxon>Actinomycetota</taxon>
        <taxon>Actinomycetes</taxon>
        <taxon>Propionibacteriales</taxon>
        <taxon>Kribbellaceae</taxon>
        <taxon>Kribbella</taxon>
    </lineage>
</organism>